<dbReference type="PANTHER" id="PTHR42929:SF1">
    <property type="entry name" value="INNER MEMBRANE ABC TRANSPORTER PERMEASE PROTEIN YDCU-RELATED"/>
    <property type="match status" value="1"/>
</dbReference>
<dbReference type="Proteomes" id="UP001597156">
    <property type="component" value="Unassembled WGS sequence"/>
</dbReference>
<evidence type="ECO:0000256" key="2">
    <source>
        <dbReference type="ARBA" id="ARBA00007069"/>
    </source>
</evidence>
<feature type="domain" description="ABC transmembrane type-1" evidence="9">
    <location>
        <begin position="55"/>
        <end position="261"/>
    </location>
</feature>
<keyword evidence="11" id="KW-1185">Reference proteome</keyword>
<dbReference type="PANTHER" id="PTHR42929">
    <property type="entry name" value="INNER MEMBRANE ABC TRANSPORTER PERMEASE PROTEIN YDCU-RELATED-RELATED"/>
    <property type="match status" value="1"/>
</dbReference>
<dbReference type="PROSITE" id="PS50928">
    <property type="entry name" value="ABC_TM1"/>
    <property type="match status" value="1"/>
</dbReference>
<feature type="transmembrane region" description="Helical" evidence="8">
    <location>
        <begin position="186"/>
        <end position="206"/>
    </location>
</feature>
<comment type="caution">
    <text evidence="10">The sequence shown here is derived from an EMBL/GenBank/DDBJ whole genome shotgun (WGS) entry which is preliminary data.</text>
</comment>
<dbReference type="InterPro" id="IPR000515">
    <property type="entry name" value="MetI-like"/>
</dbReference>
<evidence type="ECO:0000256" key="6">
    <source>
        <dbReference type="ARBA" id="ARBA00022989"/>
    </source>
</evidence>
<feature type="transmembrane region" description="Helical" evidence="8">
    <location>
        <begin position="100"/>
        <end position="120"/>
    </location>
</feature>
<dbReference type="InterPro" id="IPR035906">
    <property type="entry name" value="MetI-like_sf"/>
</dbReference>
<evidence type="ECO:0000256" key="5">
    <source>
        <dbReference type="ARBA" id="ARBA00022692"/>
    </source>
</evidence>
<keyword evidence="4" id="KW-1003">Cell membrane</keyword>
<evidence type="ECO:0000256" key="1">
    <source>
        <dbReference type="ARBA" id="ARBA00004651"/>
    </source>
</evidence>
<sequence length="274" mass="30511">MKRLKIYAPLMILVLIALIIPLVTMFVTSFQTINGQFSLENYTQIFKNHEYHEAIFNSLWISLVASVPSLLVAILGAWALKNLKTQTKDVLITFFDMSSSFAGIPLAFSLIILFGNAGVWKAMATAFHITKVFNIYSMTGMTFSYTFFEIPLGIMFLFPVFEQLNSSWSEASQVLGASDFFFLKKVALPIVFPNLIEVFILLFANAMGTYETAYALTGNNVLSIPILIGTLINGELTSNLPMACAIAGLFTVLMTMMVMTGNYLTRKREGNFKS</sequence>
<evidence type="ECO:0000256" key="4">
    <source>
        <dbReference type="ARBA" id="ARBA00022475"/>
    </source>
</evidence>
<keyword evidence="6 8" id="KW-1133">Transmembrane helix</keyword>
<keyword evidence="3" id="KW-0813">Transport</keyword>
<evidence type="ECO:0000256" key="3">
    <source>
        <dbReference type="ARBA" id="ARBA00022448"/>
    </source>
</evidence>
<keyword evidence="7 8" id="KW-0472">Membrane</keyword>
<accession>A0ABW3PPZ9</accession>
<organism evidence="10 11">
    <name type="scientific">Lentilactobacillus raoultii</name>
    <dbReference type="NCBI Taxonomy" id="1987503"/>
    <lineage>
        <taxon>Bacteria</taxon>
        <taxon>Bacillati</taxon>
        <taxon>Bacillota</taxon>
        <taxon>Bacilli</taxon>
        <taxon>Lactobacillales</taxon>
        <taxon>Lactobacillaceae</taxon>
        <taxon>Lentilactobacillus</taxon>
    </lineage>
</organism>
<feature type="transmembrane region" description="Helical" evidence="8">
    <location>
        <begin position="6"/>
        <end position="33"/>
    </location>
</feature>
<dbReference type="RefSeq" id="WP_121979004.1">
    <property type="nucleotide sequence ID" value="NZ_JBHTLH010000041.1"/>
</dbReference>
<comment type="subcellular location">
    <subcellularLocation>
        <location evidence="1">Cell membrane</location>
        <topology evidence="1">Multi-pass membrane protein</topology>
    </subcellularLocation>
</comment>
<feature type="transmembrane region" description="Helical" evidence="8">
    <location>
        <begin position="54"/>
        <end position="80"/>
    </location>
</feature>
<feature type="transmembrane region" description="Helical" evidence="8">
    <location>
        <begin position="213"/>
        <end position="234"/>
    </location>
</feature>
<keyword evidence="5 8" id="KW-0812">Transmembrane</keyword>
<dbReference type="CDD" id="cd06261">
    <property type="entry name" value="TM_PBP2"/>
    <property type="match status" value="1"/>
</dbReference>
<evidence type="ECO:0000256" key="7">
    <source>
        <dbReference type="ARBA" id="ARBA00023136"/>
    </source>
</evidence>
<proteinExistence type="inferred from homology"/>
<dbReference type="EMBL" id="JBHTLH010000041">
    <property type="protein sequence ID" value="MFD1126068.1"/>
    <property type="molecule type" value="Genomic_DNA"/>
</dbReference>
<dbReference type="SUPFAM" id="SSF161098">
    <property type="entry name" value="MetI-like"/>
    <property type="match status" value="1"/>
</dbReference>
<protein>
    <submittedName>
        <fullName evidence="10">ABC transporter permease</fullName>
    </submittedName>
</protein>
<gene>
    <name evidence="10" type="ORF">ACFQ22_11975</name>
</gene>
<name>A0ABW3PPZ9_9LACO</name>
<evidence type="ECO:0000259" key="9">
    <source>
        <dbReference type="PROSITE" id="PS50928"/>
    </source>
</evidence>
<comment type="similarity">
    <text evidence="2">Belongs to the binding-protein-dependent transport system permease family. CysTW subfamily.</text>
</comment>
<reference evidence="11" key="1">
    <citation type="journal article" date="2019" name="Int. J. Syst. Evol. Microbiol.">
        <title>The Global Catalogue of Microorganisms (GCM) 10K type strain sequencing project: providing services to taxonomists for standard genome sequencing and annotation.</title>
        <authorList>
            <consortium name="The Broad Institute Genomics Platform"/>
            <consortium name="The Broad Institute Genome Sequencing Center for Infectious Disease"/>
            <person name="Wu L."/>
            <person name="Ma J."/>
        </authorList>
    </citation>
    <scope>NUCLEOTIDE SEQUENCE [LARGE SCALE GENOMIC DNA]</scope>
    <source>
        <strain evidence="11">CCUG 71848</strain>
    </source>
</reference>
<evidence type="ECO:0000313" key="10">
    <source>
        <dbReference type="EMBL" id="MFD1126068.1"/>
    </source>
</evidence>
<evidence type="ECO:0000313" key="11">
    <source>
        <dbReference type="Proteomes" id="UP001597156"/>
    </source>
</evidence>
<evidence type="ECO:0000256" key="8">
    <source>
        <dbReference type="SAM" id="Phobius"/>
    </source>
</evidence>
<feature type="transmembrane region" description="Helical" evidence="8">
    <location>
        <begin position="132"/>
        <end position="158"/>
    </location>
</feature>
<feature type="transmembrane region" description="Helical" evidence="8">
    <location>
        <begin position="240"/>
        <end position="264"/>
    </location>
</feature>
<dbReference type="Gene3D" id="1.10.3720.10">
    <property type="entry name" value="MetI-like"/>
    <property type="match status" value="1"/>
</dbReference>